<name>A0AAW0MZZ6_9GOBI</name>
<keyword evidence="2" id="KW-1185">Reference proteome</keyword>
<dbReference type="EMBL" id="JBBPFD010000019">
    <property type="protein sequence ID" value="KAK7886200.1"/>
    <property type="molecule type" value="Genomic_DNA"/>
</dbReference>
<evidence type="ECO:0000313" key="2">
    <source>
        <dbReference type="Proteomes" id="UP001460270"/>
    </source>
</evidence>
<evidence type="ECO:0000313" key="1">
    <source>
        <dbReference type="EMBL" id="KAK7886200.1"/>
    </source>
</evidence>
<protein>
    <submittedName>
        <fullName evidence="1">Uncharacterized protein</fullName>
    </submittedName>
</protein>
<dbReference type="AlphaFoldDB" id="A0AAW0MZZ6"/>
<dbReference type="Proteomes" id="UP001460270">
    <property type="component" value="Unassembled WGS sequence"/>
</dbReference>
<reference evidence="2" key="1">
    <citation type="submission" date="2024-04" db="EMBL/GenBank/DDBJ databases">
        <title>Salinicola lusitanus LLJ914,a marine bacterium isolated from the Okinawa Trough.</title>
        <authorList>
            <person name="Li J."/>
        </authorList>
    </citation>
    <scope>NUCLEOTIDE SEQUENCE [LARGE SCALE GENOMIC DNA]</scope>
</reference>
<proteinExistence type="predicted"/>
<comment type="caution">
    <text evidence="1">The sequence shown here is derived from an EMBL/GenBank/DDBJ whole genome shotgun (WGS) entry which is preliminary data.</text>
</comment>
<sequence length="192" mass="21435">MRVETKTRPGQDHIKTFYVIFYITQHLHQSSQTGGRGAKFGPSVDVIQPNCDTDHCGPAPFEFEMPGLITNCAWGNVSSAFDLDPSEPLEHLLSSSDRRSETHLQMFLLGLVRTTIAPAYYFNNLLVNGETKEPVENPARLGKNMLHTNMPCLEGDEPASIRSAIVPIVNITKEKRKEGLRTEGGSKDRRRV</sequence>
<gene>
    <name evidence="1" type="ORF">WMY93_025821</name>
</gene>
<accession>A0AAW0MZZ6</accession>
<organism evidence="1 2">
    <name type="scientific">Mugilogobius chulae</name>
    <name type="common">yellowstripe goby</name>
    <dbReference type="NCBI Taxonomy" id="88201"/>
    <lineage>
        <taxon>Eukaryota</taxon>
        <taxon>Metazoa</taxon>
        <taxon>Chordata</taxon>
        <taxon>Craniata</taxon>
        <taxon>Vertebrata</taxon>
        <taxon>Euteleostomi</taxon>
        <taxon>Actinopterygii</taxon>
        <taxon>Neopterygii</taxon>
        <taxon>Teleostei</taxon>
        <taxon>Neoteleostei</taxon>
        <taxon>Acanthomorphata</taxon>
        <taxon>Gobiaria</taxon>
        <taxon>Gobiiformes</taxon>
        <taxon>Gobioidei</taxon>
        <taxon>Gobiidae</taxon>
        <taxon>Gobionellinae</taxon>
        <taxon>Mugilogobius</taxon>
    </lineage>
</organism>